<dbReference type="PANTHER" id="PTHR30485">
    <property type="entry name" value="NI/FE-HYDROGENASE 1 B-TYPE CYTOCHROME SUBUNIT"/>
    <property type="match status" value="1"/>
</dbReference>
<dbReference type="Gene3D" id="1.20.950.20">
    <property type="entry name" value="Transmembrane di-heme cytochromes, Chain C"/>
    <property type="match status" value="1"/>
</dbReference>
<evidence type="ECO:0000313" key="8">
    <source>
        <dbReference type="EMBL" id="KKB62381.1"/>
    </source>
</evidence>
<evidence type="ECO:0000256" key="2">
    <source>
        <dbReference type="ARBA" id="ARBA00022475"/>
    </source>
</evidence>
<dbReference type="EMBL" id="LAQU01000021">
    <property type="protein sequence ID" value="KKB62381.1"/>
    <property type="molecule type" value="Genomic_DNA"/>
</dbReference>
<feature type="transmembrane region" description="Helical" evidence="6">
    <location>
        <begin position="133"/>
        <end position="153"/>
    </location>
</feature>
<evidence type="ECO:0000256" key="6">
    <source>
        <dbReference type="SAM" id="Phobius"/>
    </source>
</evidence>
<dbReference type="GO" id="GO:0005886">
    <property type="term" value="C:plasma membrane"/>
    <property type="evidence" value="ECO:0007669"/>
    <property type="project" value="UniProtKB-SubCell"/>
</dbReference>
<feature type="transmembrane region" description="Helical" evidence="6">
    <location>
        <begin position="19"/>
        <end position="36"/>
    </location>
</feature>
<dbReference type="InterPro" id="IPR051542">
    <property type="entry name" value="Hydrogenase_cytochrome"/>
</dbReference>
<dbReference type="SUPFAM" id="SSF81342">
    <property type="entry name" value="Transmembrane di-heme cytochromes"/>
    <property type="match status" value="1"/>
</dbReference>
<dbReference type="AlphaFoldDB" id="A0A0F5JWZ4"/>
<keyword evidence="9" id="KW-1185">Reference proteome</keyword>
<dbReference type="Proteomes" id="UP000033618">
    <property type="component" value="Unassembled WGS sequence"/>
</dbReference>
<gene>
    <name evidence="8" type="ORF">WM40_18040</name>
</gene>
<keyword evidence="4 6" id="KW-1133">Transmembrane helix</keyword>
<dbReference type="InterPro" id="IPR011577">
    <property type="entry name" value="Cyt_b561_bac/Ni-Hgenase"/>
</dbReference>
<dbReference type="Pfam" id="PF01292">
    <property type="entry name" value="Ni_hydr_CYTB"/>
    <property type="match status" value="1"/>
</dbReference>
<organism evidence="8 9">
    <name type="scientific">Robbsia andropogonis</name>
    <dbReference type="NCBI Taxonomy" id="28092"/>
    <lineage>
        <taxon>Bacteria</taxon>
        <taxon>Pseudomonadati</taxon>
        <taxon>Pseudomonadota</taxon>
        <taxon>Betaproteobacteria</taxon>
        <taxon>Burkholderiales</taxon>
        <taxon>Burkholderiaceae</taxon>
        <taxon>Robbsia</taxon>
    </lineage>
</organism>
<protein>
    <recommendedName>
        <fullName evidence="7">Cytochrome b561 bacterial/Ni-hydrogenase domain-containing protein</fullName>
    </recommendedName>
</protein>
<evidence type="ECO:0000259" key="7">
    <source>
        <dbReference type="Pfam" id="PF01292"/>
    </source>
</evidence>
<proteinExistence type="predicted"/>
<dbReference type="STRING" id="28092.WM40_18040"/>
<feature type="transmembrane region" description="Helical" evidence="6">
    <location>
        <begin position="76"/>
        <end position="96"/>
    </location>
</feature>
<keyword evidence="5 6" id="KW-0472">Membrane</keyword>
<evidence type="ECO:0000256" key="5">
    <source>
        <dbReference type="ARBA" id="ARBA00023136"/>
    </source>
</evidence>
<evidence type="ECO:0000256" key="4">
    <source>
        <dbReference type="ARBA" id="ARBA00022989"/>
    </source>
</evidence>
<reference evidence="8 9" key="1">
    <citation type="submission" date="2015-03" db="EMBL/GenBank/DDBJ databases">
        <title>Draft Genome Sequence of Burkholderia andropogonis type strain ICMP2807, isolated from Sorghum bicolor.</title>
        <authorList>
            <person name="Lopes-Santos L."/>
            <person name="Castro D.B."/>
            <person name="Ottoboni L.M."/>
            <person name="Park D."/>
            <person name="Weirc B.S."/>
            <person name="Destefano S.A."/>
        </authorList>
    </citation>
    <scope>NUCLEOTIDE SEQUENCE [LARGE SCALE GENOMIC DNA]</scope>
    <source>
        <strain evidence="8 9">ICMP2807</strain>
    </source>
</reference>
<dbReference type="InterPro" id="IPR016174">
    <property type="entry name" value="Di-haem_cyt_TM"/>
</dbReference>
<keyword evidence="2" id="KW-1003">Cell membrane</keyword>
<comment type="subcellular location">
    <subcellularLocation>
        <location evidence="1">Cell membrane</location>
        <topology evidence="1">Multi-pass membrane protein</topology>
    </subcellularLocation>
</comment>
<dbReference type="GO" id="GO:0022904">
    <property type="term" value="P:respiratory electron transport chain"/>
    <property type="evidence" value="ECO:0007669"/>
    <property type="project" value="InterPro"/>
</dbReference>
<comment type="caution">
    <text evidence="8">The sequence shown here is derived from an EMBL/GenBank/DDBJ whole genome shotgun (WGS) entry which is preliminary data.</text>
</comment>
<accession>A0A0F5JWZ4</accession>
<feature type="domain" description="Cytochrome b561 bacterial/Ni-hydrogenase" evidence="7">
    <location>
        <begin position="17"/>
        <end position="205"/>
    </location>
</feature>
<evidence type="ECO:0000256" key="3">
    <source>
        <dbReference type="ARBA" id="ARBA00022692"/>
    </source>
</evidence>
<evidence type="ECO:0000256" key="1">
    <source>
        <dbReference type="ARBA" id="ARBA00004651"/>
    </source>
</evidence>
<feature type="transmembrane region" description="Helical" evidence="6">
    <location>
        <begin position="173"/>
        <end position="197"/>
    </location>
</feature>
<dbReference type="GO" id="GO:0009055">
    <property type="term" value="F:electron transfer activity"/>
    <property type="evidence" value="ECO:0007669"/>
    <property type="project" value="InterPro"/>
</dbReference>
<sequence length="207" mass="23472">MPEEVGAAGQGRRKIIQPWWVRLTHWLTALAIVIMVPSGWQVYNASPLFAWWVFPSSVTLGGWLGGALQWHFAGMWLLFGSFSIYLLVNLLTGRLVRRFGQWRPRSFIVDLVAALTLKLKHADPSRYNAVQKVAYLCAMLDLVILVLSGLALWKPVQLSWLRILMGGYDAARYVHFAAMSFLVGFIVIHLLMVLLVPRSLLLMLRGR</sequence>
<name>A0A0F5JWZ4_9BURK</name>
<keyword evidence="3 6" id="KW-0812">Transmembrane</keyword>
<dbReference type="PATRIC" id="fig|28092.6.peg.4242"/>
<dbReference type="GO" id="GO:0020037">
    <property type="term" value="F:heme binding"/>
    <property type="evidence" value="ECO:0007669"/>
    <property type="project" value="TreeGrafter"/>
</dbReference>
<evidence type="ECO:0000313" key="9">
    <source>
        <dbReference type="Proteomes" id="UP000033618"/>
    </source>
</evidence>
<dbReference type="PANTHER" id="PTHR30485:SF1">
    <property type="entry name" value="CYTOCHROME YDHU-RELATED"/>
    <property type="match status" value="1"/>
</dbReference>